<name>A0ABT4PWK0_9MYCO</name>
<gene>
    <name evidence="3" type="ORF">O6P37_18915</name>
</gene>
<sequence length="125" mass="12489">MQRRQRPGIRALTLAAALAVSSTLLAAPAQAEPADDAFLRSLADAGLATGNPADTVALGQQVCPMLADPGQGAADATAKVADTAGMPLGAATMFTGLAISMFCPAMVSRLGNGEIPQIPLGLLGF</sequence>
<dbReference type="EMBL" id="JAPZPY010000009">
    <property type="protein sequence ID" value="MCZ8380943.1"/>
    <property type="molecule type" value="Genomic_DNA"/>
</dbReference>
<evidence type="ECO:0000313" key="4">
    <source>
        <dbReference type="Proteomes" id="UP001142153"/>
    </source>
</evidence>
<evidence type="ECO:0000256" key="1">
    <source>
        <dbReference type="SAM" id="SignalP"/>
    </source>
</evidence>
<dbReference type="Proteomes" id="UP001142153">
    <property type="component" value="Unassembled WGS sequence"/>
</dbReference>
<evidence type="ECO:0000259" key="2">
    <source>
        <dbReference type="Pfam" id="PF05305"/>
    </source>
</evidence>
<feature type="chain" id="PRO_5046742987" evidence="1">
    <location>
        <begin position="27"/>
        <end position="125"/>
    </location>
</feature>
<protein>
    <submittedName>
        <fullName evidence="3">DUF732 domain-containing protein</fullName>
    </submittedName>
</protein>
<organism evidence="3 4">
    <name type="scientific">Mycobacterium hippophais</name>
    <dbReference type="NCBI Taxonomy" id="3016340"/>
    <lineage>
        <taxon>Bacteria</taxon>
        <taxon>Bacillati</taxon>
        <taxon>Actinomycetota</taxon>
        <taxon>Actinomycetes</taxon>
        <taxon>Mycobacteriales</taxon>
        <taxon>Mycobacteriaceae</taxon>
        <taxon>Mycobacterium</taxon>
    </lineage>
</organism>
<keyword evidence="1" id="KW-0732">Signal</keyword>
<keyword evidence="4" id="KW-1185">Reference proteome</keyword>
<dbReference type="InterPro" id="IPR007969">
    <property type="entry name" value="DUF732"/>
</dbReference>
<feature type="signal peptide" evidence="1">
    <location>
        <begin position="1"/>
        <end position="26"/>
    </location>
</feature>
<reference evidence="3" key="1">
    <citation type="submission" date="2022-12" db="EMBL/GenBank/DDBJ databases">
        <authorList>
            <person name="Deng Y."/>
            <person name="Zhang Y.-Q."/>
        </authorList>
    </citation>
    <scope>NUCLEOTIDE SEQUENCE</scope>
    <source>
        <strain evidence="3">CPCC 205372</strain>
    </source>
</reference>
<dbReference type="RefSeq" id="WP_269895520.1">
    <property type="nucleotide sequence ID" value="NZ_JAPZPY010000009.1"/>
</dbReference>
<feature type="domain" description="DUF732" evidence="2">
    <location>
        <begin position="34"/>
        <end position="104"/>
    </location>
</feature>
<evidence type="ECO:0000313" key="3">
    <source>
        <dbReference type="EMBL" id="MCZ8380943.1"/>
    </source>
</evidence>
<comment type="caution">
    <text evidence="3">The sequence shown here is derived from an EMBL/GenBank/DDBJ whole genome shotgun (WGS) entry which is preliminary data.</text>
</comment>
<accession>A0ABT4PWK0</accession>
<dbReference type="Pfam" id="PF05305">
    <property type="entry name" value="DUF732"/>
    <property type="match status" value="1"/>
</dbReference>
<proteinExistence type="predicted"/>